<name>A0ABU4MIH2_9ACTN</name>
<organism evidence="2 3">
    <name type="scientific">Streptomyces caniscabiei</name>
    <dbReference type="NCBI Taxonomy" id="2746961"/>
    <lineage>
        <taxon>Bacteria</taxon>
        <taxon>Bacillati</taxon>
        <taxon>Actinomycetota</taxon>
        <taxon>Actinomycetes</taxon>
        <taxon>Kitasatosporales</taxon>
        <taxon>Streptomycetaceae</taxon>
        <taxon>Streptomyces</taxon>
    </lineage>
</organism>
<dbReference type="Proteomes" id="UP001282474">
    <property type="component" value="Unassembled WGS sequence"/>
</dbReference>
<evidence type="ECO:0000256" key="1">
    <source>
        <dbReference type="SAM" id="MobiDB-lite"/>
    </source>
</evidence>
<sequence length="78" mass="8613">MSEPVECQACHKPIRSKASLGRRIGGRCWRKLRPDQRQAMRALLGQTARPSAAAVRRALNQPPPSAGGQLPLDEQEQQ</sequence>
<protein>
    <submittedName>
        <fullName evidence="2">Uncharacterized protein</fullName>
    </submittedName>
</protein>
<keyword evidence="3" id="KW-1185">Reference proteome</keyword>
<dbReference type="EMBL" id="JARAWJ010000005">
    <property type="protein sequence ID" value="MDX3037254.1"/>
    <property type="molecule type" value="Genomic_DNA"/>
</dbReference>
<evidence type="ECO:0000313" key="2">
    <source>
        <dbReference type="EMBL" id="MDX3037254.1"/>
    </source>
</evidence>
<dbReference type="RefSeq" id="WP_193383375.1">
    <property type="nucleotide sequence ID" value="NZ_JABXWI010000001.1"/>
</dbReference>
<accession>A0ABU4MIH2</accession>
<gene>
    <name evidence="2" type="ORF">PV383_08740</name>
</gene>
<feature type="region of interest" description="Disordered" evidence="1">
    <location>
        <begin position="45"/>
        <end position="78"/>
    </location>
</feature>
<comment type="caution">
    <text evidence="2">The sequence shown here is derived from an EMBL/GenBank/DDBJ whole genome shotgun (WGS) entry which is preliminary data.</text>
</comment>
<reference evidence="2 3" key="1">
    <citation type="journal article" date="2023" name="Microb. Genom.">
        <title>Mesoterricola silvestris gen. nov., sp. nov., Mesoterricola sediminis sp. nov., Geothrix oryzae sp. nov., Geothrix edaphica sp. nov., Geothrix rubra sp. nov., and Geothrix limicola sp. nov., six novel members of Acidobacteriota isolated from soils.</title>
        <authorList>
            <person name="Weisberg A.J."/>
            <person name="Pearce E."/>
            <person name="Kramer C.G."/>
            <person name="Chang J.H."/>
            <person name="Clarke C.R."/>
        </authorList>
    </citation>
    <scope>NUCLEOTIDE SEQUENCE [LARGE SCALE GENOMIC DNA]</scope>
    <source>
        <strain evidence="2 3">NE20-4-1</strain>
    </source>
</reference>
<evidence type="ECO:0000313" key="3">
    <source>
        <dbReference type="Proteomes" id="UP001282474"/>
    </source>
</evidence>
<proteinExistence type="predicted"/>